<sequence>MKKRKSLVDKSTRRFRLFTFPLYLLLRFFREKICSESA</sequence>
<dbReference type="AlphaFoldDB" id="A0A6J4PSE0"/>
<reference evidence="1" key="1">
    <citation type="submission" date="2020-02" db="EMBL/GenBank/DDBJ databases">
        <authorList>
            <person name="Meier V. D."/>
        </authorList>
    </citation>
    <scope>NUCLEOTIDE SEQUENCE</scope>
    <source>
        <strain evidence="1">AVDCRST_MAG74</strain>
    </source>
</reference>
<accession>A0A6J4PSE0</accession>
<proteinExistence type="predicted"/>
<gene>
    <name evidence="1" type="ORF">AVDCRST_MAG74-2928</name>
</gene>
<name>A0A6J4PSE0_9BACT</name>
<organism evidence="1">
    <name type="scientific">uncultured Pyrinomonadaceae bacterium</name>
    <dbReference type="NCBI Taxonomy" id="2283094"/>
    <lineage>
        <taxon>Bacteria</taxon>
        <taxon>Pseudomonadati</taxon>
        <taxon>Acidobacteriota</taxon>
        <taxon>Blastocatellia</taxon>
        <taxon>Blastocatellales</taxon>
        <taxon>Pyrinomonadaceae</taxon>
        <taxon>environmental samples</taxon>
    </lineage>
</organism>
<evidence type="ECO:0000313" key="1">
    <source>
        <dbReference type="EMBL" id="CAA9420455.1"/>
    </source>
</evidence>
<dbReference type="EMBL" id="CADCUR010000269">
    <property type="protein sequence ID" value="CAA9420455.1"/>
    <property type="molecule type" value="Genomic_DNA"/>
</dbReference>
<protein>
    <submittedName>
        <fullName evidence="1">Uncharacterized protein</fullName>
    </submittedName>
</protein>